<evidence type="ECO:0000256" key="1">
    <source>
        <dbReference type="SAM" id="Phobius"/>
    </source>
</evidence>
<feature type="transmembrane region" description="Helical" evidence="1">
    <location>
        <begin position="12"/>
        <end position="36"/>
    </location>
</feature>
<name>A0ABS8PV14_9BACT</name>
<dbReference type="RefSeq" id="WP_231007266.1">
    <property type="nucleotide sequence ID" value="NZ_JAJNEC010000005.1"/>
</dbReference>
<feature type="transmembrane region" description="Helical" evidence="1">
    <location>
        <begin position="109"/>
        <end position="125"/>
    </location>
</feature>
<feature type="transmembrane region" description="Helical" evidence="1">
    <location>
        <begin position="137"/>
        <end position="158"/>
    </location>
</feature>
<evidence type="ECO:0000313" key="2">
    <source>
        <dbReference type="EMBL" id="MCD2424917.1"/>
    </source>
</evidence>
<sequence>MQKVRVIATALLYLSRLLAVPYLATALYIIVCFLFSNQMVHPLDGGQRFALHYPFTSTNFLIGDEYRFIYIFEMIAFIGLYGVFFWMLGNIFKTFREQKLFTRKGVQRLKVFYLLNFLAPLPFLIRHLADHYEVSTIVILTVLHWVLGIFAYFMAVIFSRGLQLQNEQDLIF</sequence>
<protein>
    <submittedName>
        <fullName evidence="2">DUF2975 domain-containing protein</fullName>
    </submittedName>
</protein>
<keyword evidence="3" id="KW-1185">Reference proteome</keyword>
<reference evidence="2 3" key="1">
    <citation type="submission" date="2021-11" db="EMBL/GenBank/DDBJ databases">
        <title>Genomic of Niabella pedocola.</title>
        <authorList>
            <person name="Wu T."/>
        </authorList>
    </citation>
    <scope>NUCLEOTIDE SEQUENCE [LARGE SCALE GENOMIC DNA]</scope>
    <source>
        <strain evidence="2 3">JCM 31011</strain>
    </source>
</reference>
<keyword evidence="1" id="KW-0472">Membrane</keyword>
<organism evidence="2 3">
    <name type="scientific">Niabella pedocola</name>
    <dbReference type="NCBI Taxonomy" id="1752077"/>
    <lineage>
        <taxon>Bacteria</taxon>
        <taxon>Pseudomonadati</taxon>
        <taxon>Bacteroidota</taxon>
        <taxon>Chitinophagia</taxon>
        <taxon>Chitinophagales</taxon>
        <taxon>Chitinophagaceae</taxon>
        <taxon>Niabella</taxon>
    </lineage>
</organism>
<dbReference type="Proteomes" id="UP001199816">
    <property type="component" value="Unassembled WGS sequence"/>
</dbReference>
<keyword evidence="1" id="KW-0812">Transmembrane</keyword>
<evidence type="ECO:0000313" key="3">
    <source>
        <dbReference type="Proteomes" id="UP001199816"/>
    </source>
</evidence>
<proteinExistence type="predicted"/>
<comment type="caution">
    <text evidence="2">The sequence shown here is derived from an EMBL/GenBank/DDBJ whole genome shotgun (WGS) entry which is preliminary data.</text>
</comment>
<gene>
    <name evidence="2" type="ORF">LQ567_19190</name>
</gene>
<dbReference type="EMBL" id="JAJNEC010000005">
    <property type="protein sequence ID" value="MCD2424917.1"/>
    <property type="molecule type" value="Genomic_DNA"/>
</dbReference>
<feature type="transmembrane region" description="Helical" evidence="1">
    <location>
        <begin position="68"/>
        <end position="88"/>
    </location>
</feature>
<keyword evidence="1" id="KW-1133">Transmembrane helix</keyword>
<accession>A0ABS8PV14</accession>